<dbReference type="EMBL" id="AEUD01000012">
    <property type="protein sequence ID" value="EGD54464.1"/>
    <property type="molecule type" value="Genomic_DNA"/>
</dbReference>
<feature type="transmembrane region" description="Helical" evidence="5">
    <location>
        <begin position="62"/>
        <end position="79"/>
    </location>
</feature>
<evidence type="ECO:0000313" key="7">
    <source>
        <dbReference type="EMBL" id="EGD54464.1"/>
    </source>
</evidence>
<evidence type="ECO:0000256" key="2">
    <source>
        <dbReference type="ARBA" id="ARBA00022692"/>
    </source>
</evidence>
<dbReference type="Proteomes" id="UP000035065">
    <property type="component" value="Unassembled WGS sequence"/>
</dbReference>
<dbReference type="eggNOG" id="COG4129">
    <property type="taxonomic scope" value="Bacteria"/>
</dbReference>
<reference evidence="7 8" key="1">
    <citation type="journal article" date="2011" name="J. Bacteriol.">
        <title>Draft Genome Sequence of Gordonia neofelifaecis NRRL B-59395, a Cholesterol-Degrading Actinomycete.</title>
        <authorList>
            <person name="Ge F."/>
            <person name="Li W."/>
            <person name="Chen G."/>
            <person name="Liu Y."/>
            <person name="Zhang G."/>
            <person name="Yong B."/>
            <person name="Wang Q."/>
            <person name="Wang N."/>
            <person name="Huang Z."/>
            <person name="Li W."/>
            <person name="Wang J."/>
            <person name="Wu C."/>
            <person name="Xie Q."/>
            <person name="Liu G."/>
        </authorList>
    </citation>
    <scope>NUCLEOTIDE SEQUENCE [LARGE SCALE GENOMIC DNA]</scope>
    <source>
        <strain evidence="7 8">NRRL B-59395</strain>
    </source>
</reference>
<evidence type="ECO:0000256" key="5">
    <source>
        <dbReference type="SAM" id="Phobius"/>
    </source>
</evidence>
<name>F1YLS0_9ACTN</name>
<sequence length="357" mass="38331">MLRVRVRRLWLSLVPIAQCAIAAGLAWFVAFDVLHHSRPFFAPVAAVASLGLSLARRWRRSVELIVGVSIGILVGDLVITQIGSGAWQITVVVAAAMAVAVFVDGGPMLPTQAASSAVLVATLLPPGDVAGYERAVDALIGGLIGLLVGALVPVNPARRARRDAAGILDTFRDLSHQLAESLRERDEEAVYRVLAEARGTQSAIDGLRSDVLAGREVGTLSPMYWASRERLRRIAATADPIDNAVRNFRIVTRRALGLTQRGVAVEDPMIAIIDDIGDLFETLRQMMLAEPGESPDQADAARAVRSVVRRARTSLADDVEDLSEAALLVELRSLLVDLLMVAGLKRSSAIAQLHLNK</sequence>
<dbReference type="AlphaFoldDB" id="F1YLS0"/>
<proteinExistence type="predicted"/>
<evidence type="ECO:0000313" key="8">
    <source>
        <dbReference type="Proteomes" id="UP000035065"/>
    </source>
</evidence>
<dbReference type="Pfam" id="PF13515">
    <property type="entry name" value="FUSC_2"/>
    <property type="match status" value="1"/>
</dbReference>
<evidence type="ECO:0000256" key="3">
    <source>
        <dbReference type="ARBA" id="ARBA00022989"/>
    </source>
</evidence>
<comment type="subcellular location">
    <subcellularLocation>
        <location evidence="1">Membrane</location>
        <topology evidence="1">Multi-pass membrane protein</topology>
    </subcellularLocation>
</comment>
<organism evidence="7 8">
    <name type="scientific">Gordonia neofelifaecis NRRL B-59395</name>
    <dbReference type="NCBI Taxonomy" id="644548"/>
    <lineage>
        <taxon>Bacteria</taxon>
        <taxon>Bacillati</taxon>
        <taxon>Actinomycetota</taxon>
        <taxon>Actinomycetes</taxon>
        <taxon>Mycobacteriales</taxon>
        <taxon>Gordoniaceae</taxon>
        <taxon>Gordonia</taxon>
    </lineage>
</organism>
<keyword evidence="3 5" id="KW-1133">Transmembrane helix</keyword>
<dbReference type="STRING" id="644548.SCNU_14319"/>
<gene>
    <name evidence="7" type="ORF">SCNU_14319</name>
</gene>
<keyword evidence="4 5" id="KW-0472">Membrane</keyword>
<evidence type="ECO:0000259" key="6">
    <source>
        <dbReference type="Pfam" id="PF13515"/>
    </source>
</evidence>
<dbReference type="InterPro" id="IPR049453">
    <property type="entry name" value="Memb_transporter_dom"/>
</dbReference>
<keyword evidence="8" id="KW-1185">Reference proteome</keyword>
<feature type="domain" description="Integral membrane bound transporter" evidence="6">
    <location>
        <begin position="25"/>
        <end position="148"/>
    </location>
</feature>
<keyword evidence="2 5" id="KW-0812">Transmembrane</keyword>
<feature type="transmembrane region" description="Helical" evidence="5">
    <location>
        <begin position="138"/>
        <end position="154"/>
    </location>
</feature>
<comment type="caution">
    <text evidence="7">The sequence shown here is derived from an EMBL/GenBank/DDBJ whole genome shotgun (WGS) entry which is preliminary data.</text>
</comment>
<accession>F1YLS0</accession>
<dbReference type="GO" id="GO:0016020">
    <property type="term" value="C:membrane"/>
    <property type="evidence" value="ECO:0007669"/>
    <property type="project" value="UniProtKB-SubCell"/>
</dbReference>
<protein>
    <recommendedName>
        <fullName evidence="6">Integral membrane bound transporter domain-containing protein</fullName>
    </recommendedName>
</protein>
<evidence type="ECO:0000256" key="1">
    <source>
        <dbReference type="ARBA" id="ARBA00004141"/>
    </source>
</evidence>
<feature type="transmembrane region" description="Helical" evidence="5">
    <location>
        <begin position="9"/>
        <end position="30"/>
    </location>
</feature>
<feature type="transmembrane region" description="Helical" evidence="5">
    <location>
        <begin position="36"/>
        <end position="55"/>
    </location>
</feature>
<evidence type="ECO:0000256" key="4">
    <source>
        <dbReference type="ARBA" id="ARBA00023136"/>
    </source>
</evidence>